<proteinExistence type="predicted"/>
<organism evidence="4 5">
    <name type="scientific">Gloeobacter kilaueensis (strain ATCC BAA-2537 / CCAP 1431/1 / ULC 316 / JS1)</name>
    <dbReference type="NCBI Taxonomy" id="1183438"/>
    <lineage>
        <taxon>Bacteria</taxon>
        <taxon>Bacillati</taxon>
        <taxon>Cyanobacteriota</taxon>
        <taxon>Cyanophyceae</taxon>
        <taxon>Gloeobacterales</taxon>
        <taxon>Gloeobacteraceae</taxon>
        <taxon>Gloeobacter</taxon>
    </lineage>
</organism>
<keyword evidence="5" id="KW-1185">Reference proteome</keyword>
<dbReference type="PANTHER" id="PTHR46401">
    <property type="entry name" value="GLYCOSYLTRANSFERASE WBBK-RELATED"/>
    <property type="match status" value="1"/>
</dbReference>
<dbReference type="CDD" id="cd03809">
    <property type="entry name" value="GT4_MtfB-like"/>
    <property type="match status" value="1"/>
</dbReference>
<dbReference type="HOGENOM" id="CLU_009583_27_6_3"/>
<sequence>MVRAHLCINLAFLPEKPTGLGTYALNLLAHLDWGDLVTLFSPRAVEPYPCCAVPAFLASDGGRWGHLARLGWQQTRLPALYRALKADLLFSPLPESPLSAQCRSVVTVHDLIPLRFPGPFPSLLTRYFQYYVPRVLERAEHILCDSKATASDIIRFYGISAHKITPIALAHDAAHFYPRGLDQGNYFLYVGRQDRHKNLARMIEAFARLRADDYEFWIAGPQDLRQRPPLVAQIDRLGLQRRVRFLDYVPYAQLPALVESAQALLFPTLWEGFGLPVLEAMACGTPVITSNLASLTEIATGAALLVDPYRVEAIADAMQRILTEPGLRTELRERGLVRATQFSWEHTAWQTGELLARFV</sequence>
<feature type="domain" description="Glycosyl transferase family 1" evidence="2">
    <location>
        <begin position="183"/>
        <end position="335"/>
    </location>
</feature>
<dbReference type="GO" id="GO:0016757">
    <property type="term" value="F:glycosyltransferase activity"/>
    <property type="evidence" value="ECO:0007669"/>
    <property type="project" value="InterPro"/>
</dbReference>
<dbReference type="PANTHER" id="PTHR46401:SF2">
    <property type="entry name" value="GLYCOSYLTRANSFERASE WBBK-RELATED"/>
    <property type="match status" value="1"/>
</dbReference>
<keyword evidence="1 4" id="KW-0808">Transferase</keyword>
<evidence type="ECO:0000259" key="2">
    <source>
        <dbReference type="Pfam" id="PF00534"/>
    </source>
</evidence>
<dbReference type="Pfam" id="PF13439">
    <property type="entry name" value="Glyco_transf_4"/>
    <property type="match status" value="1"/>
</dbReference>
<protein>
    <submittedName>
        <fullName evidence="4">Glycosyl transferase group 1</fullName>
    </submittedName>
</protein>
<reference evidence="4 5" key="1">
    <citation type="journal article" date="2013" name="PLoS ONE">
        <title>Cultivation and Complete Genome Sequencing of Gloeobacter kilaueensis sp. nov., from a Lava Cave in Kilauea Caldera, Hawai'i.</title>
        <authorList>
            <person name="Saw J.H."/>
            <person name="Schatz M."/>
            <person name="Brown M.V."/>
            <person name="Kunkel D.D."/>
            <person name="Foster J.S."/>
            <person name="Shick H."/>
            <person name="Christensen S."/>
            <person name="Hou S."/>
            <person name="Wan X."/>
            <person name="Donachie S.P."/>
        </authorList>
    </citation>
    <scope>NUCLEOTIDE SEQUENCE [LARGE SCALE GENOMIC DNA]</scope>
    <source>
        <strain evidence="5">JS</strain>
    </source>
</reference>
<dbReference type="SUPFAM" id="SSF53756">
    <property type="entry name" value="UDP-Glycosyltransferase/glycogen phosphorylase"/>
    <property type="match status" value="1"/>
</dbReference>
<accession>U5QCH5</accession>
<evidence type="ECO:0000313" key="4">
    <source>
        <dbReference type="EMBL" id="AGY56538.1"/>
    </source>
</evidence>
<evidence type="ECO:0000259" key="3">
    <source>
        <dbReference type="Pfam" id="PF13439"/>
    </source>
</evidence>
<dbReference type="STRING" id="1183438.GKIL_0291"/>
<dbReference type="RefSeq" id="WP_023171551.1">
    <property type="nucleotide sequence ID" value="NC_022600.1"/>
</dbReference>
<dbReference type="GO" id="GO:0009103">
    <property type="term" value="P:lipopolysaccharide biosynthetic process"/>
    <property type="evidence" value="ECO:0007669"/>
    <property type="project" value="TreeGrafter"/>
</dbReference>
<gene>
    <name evidence="4" type="ORF">GKIL_0291</name>
</gene>
<dbReference type="OrthoDB" id="9797829at2"/>
<dbReference type="KEGG" id="glj:GKIL_0291"/>
<dbReference type="InterPro" id="IPR001296">
    <property type="entry name" value="Glyco_trans_1"/>
</dbReference>
<dbReference type="eggNOG" id="COG0438">
    <property type="taxonomic scope" value="Bacteria"/>
</dbReference>
<dbReference type="Proteomes" id="UP000017396">
    <property type="component" value="Chromosome"/>
</dbReference>
<dbReference type="InterPro" id="IPR028098">
    <property type="entry name" value="Glyco_trans_4-like_N"/>
</dbReference>
<dbReference type="Pfam" id="PF00534">
    <property type="entry name" value="Glycos_transf_1"/>
    <property type="match status" value="1"/>
</dbReference>
<feature type="domain" description="Glycosyltransferase subfamily 4-like N-terminal" evidence="3">
    <location>
        <begin position="19"/>
        <end position="167"/>
    </location>
</feature>
<evidence type="ECO:0000256" key="1">
    <source>
        <dbReference type="ARBA" id="ARBA00022679"/>
    </source>
</evidence>
<dbReference type="EMBL" id="CP003587">
    <property type="protein sequence ID" value="AGY56538.1"/>
    <property type="molecule type" value="Genomic_DNA"/>
</dbReference>
<dbReference type="FunFam" id="3.40.50.2000:FF:000119">
    <property type="entry name" value="Glycosyl transferase group 1"/>
    <property type="match status" value="1"/>
</dbReference>
<dbReference type="AlphaFoldDB" id="U5QCH5"/>
<evidence type="ECO:0000313" key="5">
    <source>
        <dbReference type="Proteomes" id="UP000017396"/>
    </source>
</evidence>
<dbReference type="Gene3D" id="3.40.50.2000">
    <property type="entry name" value="Glycogen Phosphorylase B"/>
    <property type="match status" value="2"/>
</dbReference>
<name>U5QCH5_GLOK1</name>